<dbReference type="AlphaFoldDB" id="A0A1R3INK5"/>
<gene>
    <name evidence="1" type="ORF">CCACVL1_10957</name>
</gene>
<name>A0A1R3INK5_COCAP</name>
<comment type="caution">
    <text evidence="1">The sequence shown here is derived from an EMBL/GenBank/DDBJ whole genome shotgun (WGS) entry which is preliminary data.</text>
</comment>
<protein>
    <submittedName>
        <fullName evidence="1">Uncharacterized protein</fullName>
    </submittedName>
</protein>
<dbReference type="PANTHER" id="PTHR35762">
    <property type="entry name" value="TRANSMEMBRANE PROTEIN"/>
    <property type="match status" value="1"/>
</dbReference>
<reference evidence="1 2" key="1">
    <citation type="submission" date="2013-09" db="EMBL/GenBank/DDBJ databases">
        <title>Corchorus capsularis genome sequencing.</title>
        <authorList>
            <person name="Alam M."/>
            <person name="Haque M.S."/>
            <person name="Islam M.S."/>
            <person name="Emdad E.M."/>
            <person name="Islam M.M."/>
            <person name="Ahmed B."/>
            <person name="Halim A."/>
            <person name="Hossen Q.M.M."/>
            <person name="Hossain M.Z."/>
            <person name="Ahmed R."/>
            <person name="Khan M.M."/>
            <person name="Islam R."/>
            <person name="Rashid M.M."/>
            <person name="Khan S.A."/>
            <person name="Rahman M.S."/>
            <person name="Alam M."/>
        </authorList>
    </citation>
    <scope>NUCLEOTIDE SEQUENCE [LARGE SCALE GENOMIC DNA]</scope>
    <source>
        <strain evidence="2">cv. CVL-1</strain>
        <tissue evidence="1">Whole seedling</tissue>
    </source>
</reference>
<dbReference type="OMA" id="WMEAQLL"/>
<dbReference type="EMBL" id="AWWV01009758">
    <property type="protein sequence ID" value="OMO84174.1"/>
    <property type="molecule type" value="Genomic_DNA"/>
</dbReference>
<proteinExistence type="predicted"/>
<dbReference type="PANTHER" id="PTHR35762:SF2">
    <property type="entry name" value="TRANSMEMBRANE PROTEIN"/>
    <property type="match status" value="1"/>
</dbReference>
<accession>A0A1R3INK5</accession>
<evidence type="ECO:0000313" key="1">
    <source>
        <dbReference type="EMBL" id="OMO84174.1"/>
    </source>
</evidence>
<dbReference type="Proteomes" id="UP000188268">
    <property type="component" value="Unassembled WGS sequence"/>
</dbReference>
<dbReference type="STRING" id="210143.A0A1R3INK5"/>
<keyword evidence="2" id="KW-1185">Reference proteome</keyword>
<sequence>MFQEPKSPMLLMLLSMNTTPTKFILDTDFPYPQVYFLAQKKSNLIVVLLIGESKFFASESSLSGDAYYDEYVDRSRILRNPSALEPKIEKKLIKPSYHEQNVKRACHVEDKVVSVTERLVEEIIEVKKERVNLGSGGHELVLPTEELKKRADDFIARVNRQRRLEARLLY</sequence>
<evidence type="ECO:0000313" key="2">
    <source>
        <dbReference type="Proteomes" id="UP000188268"/>
    </source>
</evidence>
<dbReference type="OrthoDB" id="781735at2759"/>
<dbReference type="Gramene" id="OMO84174">
    <property type="protein sequence ID" value="OMO84174"/>
    <property type="gene ID" value="CCACVL1_10957"/>
</dbReference>
<organism evidence="1 2">
    <name type="scientific">Corchorus capsularis</name>
    <name type="common">Jute</name>
    <dbReference type="NCBI Taxonomy" id="210143"/>
    <lineage>
        <taxon>Eukaryota</taxon>
        <taxon>Viridiplantae</taxon>
        <taxon>Streptophyta</taxon>
        <taxon>Embryophyta</taxon>
        <taxon>Tracheophyta</taxon>
        <taxon>Spermatophyta</taxon>
        <taxon>Magnoliopsida</taxon>
        <taxon>eudicotyledons</taxon>
        <taxon>Gunneridae</taxon>
        <taxon>Pentapetalae</taxon>
        <taxon>rosids</taxon>
        <taxon>malvids</taxon>
        <taxon>Malvales</taxon>
        <taxon>Malvaceae</taxon>
        <taxon>Grewioideae</taxon>
        <taxon>Apeibeae</taxon>
        <taxon>Corchorus</taxon>
    </lineage>
</organism>